<evidence type="ECO:0000256" key="9">
    <source>
        <dbReference type="ARBA" id="ARBA00022723"/>
    </source>
</evidence>
<dbReference type="GO" id="GO:0033588">
    <property type="term" value="C:elongator holoenzyme complex"/>
    <property type="evidence" value="ECO:0007669"/>
    <property type="project" value="TreeGrafter"/>
</dbReference>
<keyword evidence="13" id="KW-0012">Acyltransferase</keyword>
<dbReference type="PANTHER" id="PTHR11135">
    <property type="entry name" value="HISTONE ACETYLTRANSFERASE-RELATED"/>
    <property type="match status" value="1"/>
</dbReference>
<dbReference type="GO" id="GO:0002926">
    <property type="term" value="P:tRNA wobble base 5-methoxycarbonylmethyl-2-thiouridinylation"/>
    <property type="evidence" value="ECO:0007669"/>
    <property type="project" value="TreeGrafter"/>
</dbReference>
<dbReference type="Proteomes" id="UP000215027">
    <property type="component" value="Chromosome I"/>
</dbReference>
<evidence type="ECO:0000256" key="8">
    <source>
        <dbReference type="ARBA" id="ARBA00022694"/>
    </source>
</evidence>
<dbReference type="AlphaFoldDB" id="A0A170PF10"/>
<name>A0A170PF10_9CHLR</name>
<dbReference type="GO" id="GO:0005737">
    <property type="term" value="C:cytoplasm"/>
    <property type="evidence" value="ECO:0007669"/>
    <property type="project" value="TreeGrafter"/>
</dbReference>
<dbReference type="PANTHER" id="PTHR11135:SF2">
    <property type="entry name" value="ELONGATOR COMPLEX PROTEIN 3"/>
    <property type="match status" value="1"/>
</dbReference>
<dbReference type="GO" id="GO:0106261">
    <property type="term" value="F:tRNA uridine(34) acetyltransferase activity"/>
    <property type="evidence" value="ECO:0007669"/>
    <property type="project" value="UniProtKB-EC"/>
</dbReference>
<dbReference type="Pfam" id="PF16199">
    <property type="entry name" value="Radical_SAM_C"/>
    <property type="match status" value="1"/>
</dbReference>
<keyword evidence="9" id="KW-0479">Metal-binding</keyword>
<dbReference type="InterPro" id="IPR000182">
    <property type="entry name" value="GNAT_dom"/>
</dbReference>
<gene>
    <name evidence="18" type="ORF">CFX0092_A1026</name>
</gene>
<dbReference type="GO" id="GO:0046872">
    <property type="term" value="F:metal ion binding"/>
    <property type="evidence" value="ECO:0007669"/>
    <property type="project" value="UniProtKB-KW"/>
</dbReference>
<dbReference type="Gene3D" id="3.40.630.30">
    <property type="match status" value="1"/>
</dbReference>
<keyword evidence="11" id="KW-0408">Iron</keyword>
<evidence type="ECO:0000256" key="3">
    <source>
        <dbReference type="ARBA" id="ARBA00005494"/>
    </source>
</evidence>
<dbReference type="PROSITE" id="PS51918">
    <property type="entry name" value="RADICAL_SAM"/>
    <property type="match status" value="1"/>
</dbReference>
<evidence type="ECO:0000256" key="15">
    <source>
        <dbReference type="ARBA" id="ARBA00047372"/>
    </source>
</evidence>
<dbReference type="InterPro" id="IPR034687">
    <property type="entry name" value="ELP3-like"/>
</dbReference>
<evidence type="ECO:0000256" key="2">
    <source>
        <dbReference type="ARBA" id="ARBA00005217"/>
    </source>
</evidence>
<proteinExistence type="inferred from homology"/>
<keyword evidence="5" id="KW-0820">tRNA-binding</keyword>
<dbReference type="RefSeq" id="WP_095044819.1">
    <property type="nucleotide sequence ID" value="NZ_LN890655.1"/>
</dbReference>
<dbReference type="OrthoDB" id="9815044at2"/>
<dbReference type="SFLD" id="SFLDS00029">
    <property type="entry name" value="Radical_SAM"/>
    <property type="match status" value="1"/>
</dbReference>
<dbReference type="GO" id="GO:0000049">
    <property type="term" value="F:tRNA binding"/>
    <property type="evidence" value="ECO:0007669"/>
    <property type="project" value="UniProtKB-KW"/>
</dbReference>
<comment type="similarity">
    <text evidence="3">Belongs to the ELP3 family.</text>
</comment>
<feature type="domain" description="N-acetyltransferase" evidence="16">
    <location>
        <begin position="385"/>
        <end position="536"/>
    </location>
</feature>
<comment type="catalytic activity">
    <reaction evidence="15">
        <text>uridine(34) in tRNA + acetyl-CoA + S-adenosyl-L-methionine + H2O = 5-(carboxymethyl)uridine(34) in tRNA + 5'-deoxyadenosine + L-methionine + CoA + 2 H(+)</text>
        <dbReference type="Rhea" id="RHEA:61020"/>
        <dbReference type="Rhea" id="RHEA-COMP:10407"/>
        <dbReference type="Rhea" id="RHEA-COMP:11727"/>
        <dbReference type="ChEBI" id="CHEBI:15377"/>
        <dbReference type="ChEBI" id="CHEBI:15378"/>
        <dbReference type="ChEBI" id="CHEBI:17319"/>
        <dbReference type="ChEBI" id="CHEBI:57287"/>
        <dbReference type="ChEBI" id="CHEBI:57288"/>
        <dbReference type="ChEBI" id="CHEBI:57844"/>
        <dbReference type="ChEBI" id="CHEBI:59789"/>
        <dbReference type="ChEBI" id="CHEBI:65315"/>
        <dbReference type="ChEBI" id="CHEBI:74882"/>
        <dbReference type="EC" id="2.3.1.311"/>
    </reaction>
    <physiologicalReaction direction="left-to-right" evidence="15">
        <dbReference type="Rhea" id="RHEA:61021"/>
    </physiologicalReaction>
</comment>
<evidence type="ECO:0000256" key="5">
    <source>
        <dbReference type="ARBA" id="ARBA00022555"/>
    </source>
</evidence>
<dbReference type="SFLD" id="SFLDG01086">
    <property type="entry name" value="elongater_protein-like"/>
    <property type="match status" value="1"/>
</dbReference>
<accession>A0A170PF10</accession>
<evidence type="ECO:0000256" key="1">
    <source>
        <dbReference type="ARBA" id="ARBA00001966"/>
    </source>
</evidence>
<dbReference type="NCBIfam" id="TIGR01211">
    <property type="entry name" value="ELP3"/>
    <property type="match status" value="1"/>
</dbReference>
<keyword evidence="7" id="KW-0949">S-adenosyl-L-methionine</keyword>
<evidence type="ECO:0000256" key="13">
    <source>
        <dbReference type="ARBA" id="ARBA00023315"/>
    </source>
</evidence>
<dbReference type="GO" id="GO:0051539">
    <property type="term" value="F:4 iron, 4 sulfur cluster binding"/>
    <property type="evidence" value="ECO:0007669"/>
    <property type="project" value="UniProtKB-KW"/>
</dbReference>
<dbReference type="Pfam" id="PF04055">
    <property type="entry name" value="Radical_SAM"/>
    <property type="match status" value="1"/>
</dbReference>
<evidence type="ECO:0000256" key="7">
    <source>
        <dbReference type="ARBA" id="ARBA00022691"/>
    </source>
</evidence>
<protein>
    <recommendedName>
        <fullName evidence="14">tRNA carboxymethyluridine synthase</fullName>
        <ecNumber evidence="14">2.3.1.311</ecNumber>
    </recommendedName>
</protein>
<keyword evidence="19" id="KW-1185">Reference proteome</keyword>
<evidence type="ECO:0000256" key="12">
    <source>
        <dbReference type="ARBA" id="ARBA00023014"/>
    </source>
</evidence>
<keyword evidence="10" id="KW-0694">RNA-binding</keyword>
<evidence type="ECO:0000256" key="6">
    <source>
        <dbReference type="ARBA" id="ARBA00022679"/>
    </source>
</evidence>
<dbReference type="InterPro" id="IPR007197">
    <property type="entry name" value="rSAM"/>
</dbReference>
<evidence type="ECO:0000256" key="10">
    <source>
        <dbReference type="ARBA" id="ARBA00022884"/>
    </source>
</evidence>
<comment type="pathway">
    <text evidence="2">tRNA modification.</text>
</comment>
<dbReference type="SMART" id="SM00729">
    <property type="entry name" value="Elp3"/>
    <property type="match status" value="1"/>
</dbReference>
<evidence type="ECO:0000259" key="17">
    <source>
        <dbReference type="PROSITE" id="PS51918"/>
    </source>
</evidence>
<keyword evidence="4" id="KW-0004">4Fe-4S</keyword>
<dbReference type="InterPro" id="IPR032432">
    <property type="entry name" value="Radical_SAM_C"/>
</dbReference>
<dbReference type="InterPro" id="IPR058240">
    <property type="entry name" value="rSAM_sf"/>
</dbReference>
<evidence type="ECO:0000313" key="18">
    <source>
        <dbReference type="EMBL" id="CUS02903.2"/>
    </source>
</evidence>
<evidence type="ECO:0000259" key="16">
    <source>
        <dbReference type="PROSITE" id="PS51186"/>
    </source>
</evidence>
<dbReference type="EMBL" id="LN890655">
    <property type="protein sequence ID" value="CUS02903.2"/>
    <property type="molecule type" value="Genomic_DNA"/>
</dbReference>
<dbReference type="KEGG" id="pbf:CFX0092_A1026"/>
<keyword evidence="12" id="KW-0411">Iron-sulfur</keyword>
<organism evidence="18 19">
    <name type="scientific">Candidatus Promineifilum breve</name>
    <dbReference type="NCBI Taxonomy" id="1806508"/>
    <lineage>
        <taxon>Bacteria</taxon>
        <taxon>Bacillati</taxon>
        <taxon>Chloroflexota</taxon>
        <taxon>Ardenticatenia</taxon>
        <taxon>Candidatus Promineifilales</taxon>
        <taxon>Candidatus Promineifilaceae</taxon>
        <taxon>Candidatus Promineifilum</taxon>
    </lineage>
</organism>
<dbReference type="InterPro" id="IPR016181">
    <property type="entry name" value="Acyl_CoA_acyltransferase"/>
</dbReference>
<evidence type="ECO:0000256" key="4">
    <source>
        <dbReference type="ARBA" id="ARBA00022485"/>
    </source>
</evidence>
<dbReference type="InterPro" id="IPR039661">
    <property type="entry name" value="ELP3"/>
</dbReference>
<reference evidence="18" key="1">
    <citation type="submission" date="2016-01" db="EMBL/GenBank/DDBJ databases">
        <authorList>
            <person name="Mcilroy J.S."/>
            <person name="Karst M S."/>
            <person name="Albertsen M."/>
        </authorList>
    </citation>
    <scope>NUCLEOTIDE SEQUENCE</scope>
    <source>
        <strain evidence="18">Cfx-K</strain>
    </source>
</reference>
<feature type="domain" description="Radical SAM core" evidence="17">
    <location>
        <begin position="79"/>
        <end position="342"/>
    </location>
</feature>
<evidence type="ECO:0000313" key="19">
    <source>
        <dbReference type="Proteomes" id="UP000215027"/>
    </source>
</evidence>
<dbReference type="SUPFAM" id="SSF102114">
    <property type="entry name" value="Radical SAM enzymes"/>
    <property type="match status" value="1"/>
</dbReference>
<dbReference type="SUPFAM" id="SSF55729">
    <property type="entry name" value="Acyl-CoA N-acyltransferases (Nat)"/>
    <property type="match status" value="1"/>
</dbReference>
<dbReference type="CDD" id="cd01335">
    <property type="entry name" value="Radical_SAM"/>
    <property type="match status" value="1"/>
</dbReference>
<keyword evidence="6" id="KW-0808">Transferase</keyword>
<evidence type="ECO:0000256" key="11">
    <source>
        <dbReference type="ARBA" id="ARBA00023004"/>
    </source>
</evidence>
<dbReference type="SFLD" id="SFLDF00344">
    <property type="entry name" value="ELP3-like"/>
    <property type="match status" value="1"/>
</dbReference>
<dbReference type="EC" id="2.3.1.311" evidence="14"/>
<evidence type="ECO:0000256" key="14">
    <source>
        <dbReference type="ARBA" id="ARBA00044771"/>
    </source>
</evidence>
<sequence length="536" mass="60490">MEIHGREALLIELIDALVSLGPLSGRRYNETIKTFARRGLPWLSKGQVLQVYEQLCAAGALSFDPDVRAHLQMKPMRTQSGVAVVTVLTKPYPCPGQCVFCPTDARMPKSYLHDEPGAQRAERHAFDPYDQTAARLRALEKIGHPTEKVELLILGGTWSSYRRDYQEWFVKRCFDALNGFEAADLAEAQSANATGRRRNVGLVVETRQDHIDADELRWFRRLGVTKVQVGIQTLDERILDLNKRGHDVQSTRDAFRLLRLAGFKIHGHWMANLLGATVASDIADYARLWSDPAIRPDELKIYPCMLVPNAELHDYWLRGEYTPYTEEEVLDVLVACKAQTPRYVRLTRVVRDFPTTNIVAGNKKANLRQLAQQRLEEAGTPCRCIRCREVRRDAVQPADLELRELVYRTDATTEHFLSYETAEGYPMADRLAGFLRLSLPDPAIAHPLPELAGQAMIREVHVYGPALNLGDDSRGEAQHIGLGTRLIARARQIAAAAGYRRLAVISAVGTREYYRRLGFEVDGLYMSSRLEELATD</sequence>
<dbReference type="InterPro" id="IPR006638">
    <property type="entry name" value="Elp3/MiaA/NifB-like_rSAM"/>
</dbReference>
<comment type="cofactor">
    <cofactor evidence="1">
        <name>[4Fe-4S] cluster</name>
        <dbReference type="ChEBI" id="CHEBI:49883"/>
    </cofactor>
</comment>
<keyword evidence="8" id="KW-0819">tRNA processing</keyword>
<dbReference type="PROSITE" id="PS51186">
    <property type="entry name" value="GNAT"/>
    <property type="match status" value="1"/>
</dbReference>